<feature type="region of interest" description="Disordered" evidence="1">
    <location>
        <begin position="137"/>
        <end position="188"/>
    </location>
</feature>
<sequence length="233" mass="25283">MSSDSRITTCGKAAAVPAQWIPCTHAEISEGQRKRAEEKDCQREVNMQKKQAKKEKQQQAKKKVAAQEDANALEDKEIQSLRPDLDMIKNGLPPSLQARTAKPSRKRTQPVDIPPRAVTPIILSPADGFAEVPASEVGMDSSDELPPISSVATSESEGISDERMDLDFTSGNESPPMGTEMVIDDSGSDGEYVEHSAVVVSDTGSEDEQDEAMLYQEFLAARQRAKAGAIQPN</sequence>
<name>A0AA39J0Q3_ARMTA</name>
<dbReference type="RefSeq" id="XP_060321617.1">
    <property type="nucleotide sequence ID" value="XM_060470661.1"/>
</dbReference>
<feature type="region of interest" description="Disordered" evidence="1">
    <location>
        <begin position="29"/>
        <end position="117"/>
    </location>
</feature>
<feature type="compositionally biased region" description="Basic and acidic residues" evidence="1">
    <location>
        <begin position="73"/>
        <end position="87"/>
    </location>
</feature>
<evidence type="ECO:0000313" key="3">
    <source>
        <dbReference type="Proteomes" id="UP001175211"/>
    </source>
</evidence>
<evidence type="ECO:0000313" key="2">
    <source>
        <dbReference type="EMBL" id="KAK0433928.1"/>
    </source>
</evidence>
<proteinExistence type="predicted"/>
<gene>
    <name evidence="2" type="ORF">EV420DRAFT_1488856</name>
</gene>
<evidence type="ECO:0000256" key="1">
    <source>
        <dbReference type="SAM" id="MobiDB-lite"/>
    </source>
</evidence>
<reference evidence="2" key="1">
    <citation type="submission" date="2023-06" db="EMBL/GenBank/DDBJ databases">
        <authorList>
            <consortium name="Lawrence Berkeley National Laboratory"/>
            <person name="Ahrendt S."/>
            <person name="Sahu N."/>
            <person name="Indic B."/>
            <person name="Wong-Bajracharya J."/>
            <person name="Merenyi Z."/>
            <person name="Ke H.-M."/>
            <person name="Monk M."/>
            <person name="Kocsube S."/>
            <person name="Drula E."/>
            <person name="Lipzen A."/>
            <person name="Balint B."/>
            <person name="Henrissat B."/>
            <person name="Andreopoulos B."/>
            <person name="Martin F.M."/>
            <person name="Harder C.B."/>
            <person name="Rigling D."/>
            <person name="Ford K.L."/>
            <person name="Foster G.D."/>
            <person name="Pangilinan J."/>
            <person name="Papanicolaou A."/>
            <person name="Barry K."/>
            <person name="LaButti K."/>
            <person name="Viragh M."/>
            <person name="Koriabine M."/>
            <person name="Yan M."/>
            <person name="Riley R."/>
            <person name="Champramary S."/>
            <person name="Plett K.L."/>
            <person name="Tsai I.J."/>
            <person name="Slot J."/>
            <person name="Sipos G."/>
            <person name="Plett J."/>
            <person name="Nagy L.G."/>
            <person name="Grigoriev I.V."/>
        </authorList>
    </citation>
    <scope>NUCLEOTIDE SEQUENCE</scope>
    <source>
        <strain evidence="2">CCBAS 213</strain>
    </source>
</reference>
<feature type="compositionally biased region" description="Basic and acidic residues" evidence="1">
    <location>
        <begin position="29"/>
        <end position="47"/>
    </location>
</feature>
<organism evidence="2 3">
    <name type="scientific">Armillaria tabescens</name>
    <name type="common">Ringless honey mushroom</name>
    <name type="synonym">Agaricus tabescens</name>
    <dbReference type="NCBI Taxonomy" id="1929756"/>
    <lineage>
        <taxon>Eukaryota</taxon>
        <taxon>Fungi</taxon>
        <taxon>Dikarya</taxon>
        <taxon>Basidiomycota</taxon>
        <taxon>Agaricomycotina</taxon>
        <taxon>Agaricomycetes</taxon>
        <taxon>Agaricomycetidae</taxon>
        <taxon>Agaricales</taxon>
        <taxon>Marasmiineae</taxon>
        <taxon>Physalacriaceae</taxon>
        <taxon>Desarmillaria</taxon>
    </lineage>
</organism>
<dbReference type="AlphaFoldDB" id="A0AA39J0Q3"/>
<protein>
    <submittedName>
        <fullName evidence="2">Uncharacterized protein</fullName>
    </submittedName>
</protein>
<keyword evidence="3" id="KW-1185">Reference proteome</keyword>
<dbReference type="Proteomes" id="UP001175211">
    <property type="component" value="Unassembled WGS sequence"/>
</dbReference>
<dbReference type="GeneID" id="85354209"/>
<dbReference type="EMBL" id="JAUEPS010000202">
    <property type="protein sequence ID" value="KAK0433928.1"/>
    <property type="molecule type" value="Genomic_DNA"/>
</dbReference>
<comment type="caution">
    <text evidence="2">The sequence shown here is derived from an EMBL/GenBank/DDBJ whole genome shotgun (WGS) entry which is preliminary data.</text>
</comment>
<accession>A0AA39J0Q3</accession>